<keyword evidence="2 7" id="KW-0328">Glycosyltransferase</keyword>
<evidence type="ECO:0000256" key="2">
    <source>
        <dbReference type="ARBA" id="ARBA00022676"/>
    </source>
</evidence>
<accession>A0ABD0XGI3</accession>
<dbReference type="AlphaFoldDB" id="A0ABD0XGI3"/>
<keyword evidence="6 8" id="KW-0472">Membrane</keyword>
<proteinExistence type="inferred from homology"/>
<comment type="caution">
    <text evidence="9">The sequence shown here is derived from an EMBL/GenBank/DDBJ whole genome shotgun (WGS) entry which is preliminary data.</text>
</comment>
<dbReference type="EC" id="2.4.1.17" evidence="8"/>
<dbReference type="Gene3D" id="3.40.50.2000">
    <property type="entry name" value="Glycogen Phosphorylase B"/>
    <property type="match status" value="2"/>
</dbReference>
<evidence type="ECO:0000256" key="4">
    <source>
        <dbReference type="ARBA" id="ARBA00022692"/>
    </source>
</evidence>
<evidence type="ECO:0000256" key="6">
    <source>
        <dbReference type="ARBA" id="ARBA00023136"/>
    </source>
</evidence>
<keyword evidence="4 8" id="KW-0812">Transmembrane</keyword>
<dbReference type="FunFam" id="3.40.50.2000:FF:000081">
    <property type="entry name" value="UDP-glucuronosyltransferase 2A2"/>
    <property type="match status" value="1"/>
</dbReference>
<evidence type="ECO:0000313" key="10">
    <source>
        <dbReference type="Proteomes" id="UP001557470"/>
    </source>
</evidence>
<evidence type="ECO:0000256" key="1">
    <source>
        <dbReference type="ARBA" id="ARBA00009995"/>
    </source>
</evidence>
<gene>
    <name evidence="9" type="ORF">UPYG_G00077650</name>
</gene>
<evidence type="ECO:0000256" key="5">
    <source>
        <dbReference type="ARBA" id="ARBA00022989"/>
    </source>
</evidence>
<dbReference type="SUPFAM" id="SSF53756">
    <property type="entry name" value="UDP-Glycosyltransferase/glycogen phosphorylase"/>
    <property type="match status" value="1"/>
</dbReference>
<organism evidence="9 10">
    <name type="scientific">Umbra pygmaea</name>
    <name type="common">Eastern mudminnow</name>
    <dbReference type="NCBI Taxonomy" id="75934"/>
    <lineage>
        <taxon>Eukaryota</taxon>
        <taxon>Metazoa</taxon>
        <taxon>Chordata</taxon>
        <taxon>Craniata</taxon>
        <taxon>Vertebrata</taxon>
        <taxon>Euteleostomi</taxon>
        <taxon>Actinopterygii</taxon>
        <taxon>Neopterygii</taxon>
        <taxon>Teleostei</taxon>
        <taxon>Protacanthopterygii</taxon>
        <taxon>Esociformes</taxon>
        <taxon>Umbridae</taxon>
        <taxon>Umbra</taxon>
    </lineage>
</organism>
<protein>
    <recommendedName>
        <fullName evidence="8">UDP-glucuronosyltransferase</fullName>
        <ecNumber evidence="8">2.4.1.17</ecNumber>
    </recommendedName>
</protein>
<evidence type="ECO:0000256" key="8">
    <source>
        <dbReference type="RuleBase" id="RU362059"/>
    </source>
</evidence>
<keyword evidence="3 7" id="KW-0808">Transferase</keyword>
<dbReference type="PANTHER" id="PTHR48043">
    <property type="entry name" value="EG:EG0003.4 PROTEIN-RELATED"/>
    <property type="match status" value="1"/>
</dbReference>
<dbReference type="InterPro" id="IPR050271">
    <property type="entry name" value="UDP-glycosyltransferase"/>
</dbReference>
<evidence type="ECO:0000256" key="7">
    <source>
        <dbReference type="RuleBase" id="RU003718"/>
    </source>
</evidence>
<reference evidence="9 10" key="1">
    <citation type="submission" date="2024-06" db="EMBL/GenBank/DDBJ databases">
        <authorList>
            <person name="Pan Q."/>
            <person name="Wen M."/>
            <person name="Jouanno E."/>
            <person name="Zahm M."/>
            <person name="Klopp C."/>
            <person name="Cabau C."/>
            <person name="Louis A."/>
            <person name="Berthelot C."/>
            <person name="Parey E."/>
            <person name="Roest Crollius H."/>
            <person name="Montfort J."/>
            <person name="Robinson-Rechavi M."/>
            <person name="Bouchez O."/>
            <person name="Lampietro C."/>
            <person name="Lopez Roques C."/>
            <person name="Donnadieu C."/>
            <person name="Postlethwait J."/>
            <person name="Bobe J."/>
            <person name="Verreycken H."/>
            <person name="Guiguen Y."/>
        </authorList>
    </citation>
    <scope>NUCLEOTIDE SEQUENCE [LARGE SCALE GENOMIC DNA]</scope>
    <source>
        <strain evidence="9">Up_M1</strain>
        <tissue evidence="9">Testis</tissue>
    </source>
</reference>
<dbReference type="FunFam" id="3.40.50.2000:FF:000001">
    <property type="entry name" value="UDP-glucuronosyltransferase"/>
    <property type="match status" value="1"/>
</dbReference>
<dbReference type="InterPro" id="IPR035595">
    <property type="entry name" value="UDP_glycos_trans_CS"/>
</dbReference>
<dbReference type="Pfam" id="PF00201">
    <property type="entry name" value="UDPGT"/>
    <property type="match status" value="1"/>
</dbReference>
<dbReference type="InterPro" id="IPR002213">
    <property type="entry name" value="UDP_glucos_trans"/>
</dbReference>
<keyword evidence="10" id="KW-1185">Reference proteome</keyword>
<dbReference type="PANTHER" id="PTHR48043:SF140">
    <property type="entry name" value="UDP-GLUCURONOSYLTRANSFERASE 2A1"/>
    <property type="match status" value="1"/>
</dbReference>
<dbReference type="GO" id="GO:0016020">
    <property type="term" value="C:membrane"/>
    <property type="evidence" value="ECO:0007669"/>
    <property type="project" value="UniProtKB-SubCell"/>
</dbReference>
<feature type="transmembrane region" description="Helical" evidence="8">
    <location>
        <begin position="494"/>
        <end position="517"/>
    </location>
</feature>
<comment type="catalytic activity">
    <reaction evidence="8">
        <text>glucuronate acceptor + UDP-alpha-D-glucuronate = acceptor beta-D-glucuronoside + UDP + H(+)</text>
        <dbReference type="Rhea" id="RHEA:21032"/>
        <dbReference type="ChEBI" id="CHEBI:15378"/>
        <dbReference type="ChEBI" id="CHEBI:58052"/>
        <dbReference type="ChEBI" id="CHEBI:58223"/>
        <dbReference type="ChEBI" id="CHEBI:132367"/>
        <dbReference type="ChEBI" id="CHEBI:132368"/>
        <dbReference type="EC" id="2.4.1.17"/>
    </reaction>
</comment>
<evidence type="ECO:0000256" key="3">
    <source>
        <dbReference type="ARBA" id="ARBA00022679"/>
    </source>
</evidence>
<dbReference type="PROSITE" id="PS00375">
    <property type="entry name" value="UDPGT"/>
    <property type="match status" value="1"/>
</dbReference>
<keyword evidence="5 8" id="KW-1133">Transmembrane helix</keyword>
<sequence length="529" mass="60740">MKLAWYLSAGVIATFCSIGSINCGNILVWHTEGSHWINLKPVLDTLIDRGHRVTVLVHNASLYMDPKEKSSFSYELFNVSISFEEMSAWFEDWINFYLYEIHDLNQLQIHWKEYNFLKKDSEVSLQICDGLLKSETIMRKLKEAKYDVLLSDPLFLGSELVADILGIPLVYSLRFSIAHMWERLCGQMPSPPSFVPGVMVQLTDKMSFTERLRNVLFYVSQDMMAVYGYWQEIDAYYSKIRGKPSTYCEMLGQADMWLIRTYWDFDYPRPFLPNFKFVGGIHCKPPKALPEEMEEFVQSSGDDGIVVFTLGSMVKALPKEKENMIASALGQIPQKVLWRFSGKKPDTLAPNTRVYDWIPQNDLLGHPKIRAFITHGGTNGIYEAIYHGVPMVGIPLFGDQPDNMVHMKAKGAAVVMDFHSMKTQDLVDGLNAVINDTSFKENAMRLSRIHHDRPISPKDEAVFWVEFTMRHKGAKHLRVQAHELTWYQYHSLDVFAFLLGVVLFCTLLFVKLSLLCVQRCCYGGKSKQE</sequence>
<dbReference type="CDD" id="cd03784">
    <property type="entry name" value="GT1_Gtf-like"/>
    <property type="match status" value="1"/>
</dbReference>
<dbReference type="GO" id="GO:0015020">
    <property type="term" value="F:glucuronosyltransferase activity"/>
    <property type="evidence" value="ECO:0007669"/>
    <property type="project" value="UniProtKB-EC"/>
</dbReference>
<evidence type="ECO:0000313" key="9">
    <source>
        <dbReference type="EMBL" id="KAL1006827.1"/>
    </source>
</evidence>
<comment type="similarity">
    <text evidence="1 7">Belongs to the UDP-glycosyltransferase family.</text>
</comment>
<comment type="subcellular location">
    <subcellularLocation>
        <location evidence="8">Membrane</location>
        <topology evidence="8">Single-pass membrane protein</topology>
    </subcellularLocation>
</comment>
<name>A0ABD0XGI3_UMBPY</name>
<dbReference type="EMBL" id="JAGEUA010000002">
    <property type="protein sequence ID" value="KAL1006827.1"/>
    <property type="molecule type" value="Genomic_DNA"/>
</dbReference>
<dbReference type="Proteomes" id="UP001557470">
    <property type="component" value="Unassembled WGS sequence"/>
</dbReference>